<dbReference type="SMART" id="SM00854">
    <property type="entry name" value="PGA_cap"/>
    <property type="match status" value="1"/>
</dbReference>
<reference evidence="5 6" key="1">
    <citation type="submission" date="2019-02" db="EMBL/GenBank/DDBJ databases">
        <title>Draft genome sequences of novel Actinobacteria.</title>
        <authorList>
            <person name="Sahin N."/>
            <person name="Ay H."/>
            <person name="Saygin H."/>
        </authorList>
    </citation>
    <scope>NUCLEOTIDE SEQUENCE [LARGE SCALE GENOMIC DNA]</scope>
    <source>
        <strain evidence="5 6">16K104</strain>
    </source>
</reference>
<feature type="domain" description="Capsule synthesis protein CapA" evidence="4">
    <location>
        <begin position="157"/>
        <end position="406"/>
    </location>
</feature>
<feature type="compositionally biased region" description="Low complexity" evidence="2">
    <location>
        <begin position="30"/>
        <end position="46"/>
    </location>
</feature>
<dbReference type="EMBL" id="SMKR01000123">
    <property type="protein sequence ID" value="TDD18998.1"/>
    <property type="molecule type" value="Genomic_DNA"/>
</dbReference>
<dbReference type="Proteomes" id="UP000295172">
    <property type="component" value="Unassembled WGS sequence"/>
</dbReference>
<organism evidence="5 6">
    <name type="scientific">Kribbella turkmenica</name>
    <dbReference type="NCBI Taxonomy" id="2530375"/>
    <lineage>
        <taxon>Bacteria</taxon>
        <taxon>Bacillati</taxon>
        <taxon>Actinomycetota</taxon>
        <taxon>Actinomycetes</taxon>
        <taxon>Propionibacteriales</taxon>
        <taxon>Kribbellaceae</taxon>
        <taxon>Kribbella</taxon>
    </lineage>
</organism>
<dbReference type="CDD" id="cd07381">
    <property type="entry name" value="MPP_CapA"/>
    <property type="match status" value="1"/>
</dbReference>
<dbReference type="PANTHER" id="PTHR33393">
    <property type="entry name" value="POLYGLUTAMINE SYNTHESIS ACCESSORY PROTEIN RV0574C-RELATED"/>
    <property type="match status" value="1"/>
</dbReference>
<dbReference type="SUPFAM" id="SSF56300">
    <property type="entry name" value="Metallo-dependent phosphatases"/>
    <property type="match status" value="1"/>
</dbReference>
<dbReference type="InterPro" id="IPR052169">
    <property type="entry name" value="CW_Biosynth-Accessory"/>
</dbReference>
<keyword evidence="6" id="KW-1185">Reference proteome</keyword>
<feature type="signal peptide" evidence="3">
    <location>
        <begin position="1"/>
        <end position="26"/>
    </location>
</feature>
<accession>A0A4R4WIH4</accession>
<proteinExistence type="inferred from homology"/>
<keyword evidence="3" id="KW-0732">Signal</keyword>
<evidence type="ECO:0000313" key="5">
    <source>
        <dbReference type="EMBL" id="TDD18998.1"/>
    </source>
</evidence>
<dbReference type="RefSeq" id="WP_132324222.1">
    <property type="nucleotide sequence ID" value="NZ_SMKR01000123.1"/>
</dbReference>
<evidence type="ECO:0000256" key="1">
    <source>
        <dbReference type="ARBA" id="ARBA00005662"/>
    </source>
</evidence>
<feature type="region of interest" description="Disordered" evidence="2">
    <location>
        <begin position="20"/>
        <end position="57"/>
    </location>
</feature>
<evidence type="ECO:0000256" key="3">
    <source>
        <dbReference type="SAM" id="SignalP"/>
    </source>
</evidence>
<evidence type="ECO:0000256" key="2">
    <source>
        <dbReference type="SAM" id="MobiDB-lite"/>
    </source>
</evidence>
<feature type="chain" id="PRO_5039508815" description="Capsule synthesis protein CapA domain-containing protein" evidence="3">
    <location>
        <begin position="27"/>
        <end position="459"/>
    </location>
</feature>
<gene>
    <name evidence="5" type="ORF">E1218_24975</name>
</gene>
<dbReference type="Pfam" id="PF09587">
    <property type="entry name" value="PGA_cap"/>
    <property type="match status" value="1"/>
</dbReference>
<comment type="caution">
    <text evidence="5">The sequence shown here is derived from an EMBL/GenBank/DDBJ whole genome shotgun (WGS) entry which is preliminary data.</text>
</comment>
<dbReference type="PROSITE" id="PS51257">
    <property type="entry name" value="PROKAR_LIPOPROTEIN"/>
    <property type="match status" value="1"/>
</dbReference>
<evidence type="ECO:0000313" key="6">
    <source>
        <dbReference type="Proteomes" id="UP000295172"/>
    </source>
</evidence>
<dbReference type="InterPro" id="IPR029052">
    <property type="entry name" value="Metallo-depent_PP-like"/>
</dbReference>
<dbReference type="AlphaFoldDB" id="A0A4R4WIH4"/>
<dbReference type="OrthoDB" id="9810718at2"/>
<protein>
    <recommendedName>
        <fullName evidence="4">Capsule synthesis protein CapA domain-containing protein</fullName>
    </recommendedName>
</protein>
<name>A0A4R4WIH4_9ACTN</name>
<dbReference type="InterPro" id="IPR019079">
    <property type="entry name" value="Capsule_synth_CapA"/>
</dbReference>
<dbReference type="Gene3D" id="3.60.21.10">
    <property type="match status" value="1"/>
</dbReference>
<sequence>MAARWQVSLAALAAAALAGCSDSAPPAPRTTPSATSTASPGTASPGTPSPRTPSASTATLATTQPLVLAIHPTRAAQDIDVTTARAIARGTLKSWRGYQVGSLRRAQNSTTTLALVPASAAGPSIRPLTIAGVDPFKDPARYPLRTPGPQPAGPVIDLTAGGDVMLGRRVATAAARAGDVSRPLRAIGPRLAAADLTVLNLESTLSRAGTPQQGGDSFAAPPGVVAGLRAAGVDVLSLANNHTGDFQRWALIETVRLVRTGGIQPVGAGSNLVEAARPAIVERDGVRFGFLAFNAIGETPRATSSSPGAFSLRMPPRTGPLNTGDLAAVTRAVTTLKAVVDVVVVLPHWGQQYTHTPVPAQRTVAEALTQAGADLVIGGHPHWVQSVQFLPGKVVAHSLGNLVFDMDFSQQTQEGVLLELTYWGKTLKAARLTPYVIGSDFSPRVVTGARAEQILSDIR</sequence>
<evidence type="ECO:0000259" key="4">
    <source>
        <dbReference type="SMART" id="SM00854"/>
    </source>
</evidence>
<dbReference type="PANTHER" id="PTHR33393:SF13">
    <property type="entry name" value="PGA BIOSYNTHESIS PROTEIN CAPA"/>
    <property type="match status" value="1"/>
</dbReference>
<comment type="similarity">
    <text evidence="1">Belongs to the CapA family.</text>
</comment>